<dbReference type="PROSITE" id="PS50110">
    <property type="entry name" value="RESPONSE_REGULATORY"/>
    <property type="match status" value="1"/>
</dbReference>
<accession>A0A1H8DEQ3</accession>
<reference evidence="5" key="1">
    <citation type="submission" date="2016-10" db="EMBL/GenBank/DDBJ databases">
        <authorList>
            <person name="Varghese N."/>
            <person name="Submissions S."/>
        </authorList>
    </citation>
    <scope>NUCLEOTIDE SEQUENCE [LARGE SCALE GENOMIC DNA]</scope>
    <source>
        <strain evidence="5">Gh-48</strain>
    </source>
</reference>
<feature type="modified residue" description="4-aspartylphosphate" evidence="1">
    <location>
        <position position="56"/>
    </location>
</feature>
<dbReference type="InterPro" id="IPR011006">
    <property type="entry name" value="CheY-like_superfamily"/>
</dbReference>
<keyword evidence="4" id="KW-0238">DNA-binding</keyword>
<dbReference type="SMART" id="SM00850">
    <property type="entry name" value="LytTR"/>
    <property type="match status" value="1"/>
</dbReference>
<name>A0A1H8DEQ3_9SPHI</name>
<feature type="domain" description="HTH LytTR-type" evidence="3">
    <location>
        <begin position="136"/>
        <end position="208"/>
    </location>
</feature>
<dbReference type="STRING" id="551995.SAMN05192574_102308"/>
<dbReference type="InterPro" id="IPR046947">
    <property type="entry name" value="LytR-like"/>
</dbReference>
<dbReference type="RefSeq" id="WP_091209383.1">
    <property type="nucleotide sequence ID" value="NZ_FOCL01000002.1"/>
</dbReference>
<protein>
    <submittedName>
        <fullName evidence="4">DNA-binding response regulator, LytR/AlgR family</fullName>
    </submittedName>
</protein>
<dbReference type="SUPFAM" id="SSF52172">
    <property type="entry name" value="CheY-like"/>
    <property type="match status" value="1"/>
</dbReference>
<evidence type="ECO:0000256" key="1">
    <source>
        <dbReference type="PROSITE-ProRule" id="PRU00169"/>
    </source>
</evidence>
<dbReference type="Gene3D" id="2.40.50.1020">
    <property type="entry name" value="LytTr DNA-binding domain"/>
    <property type="match status" value="1"/>
</dbReference>
<gene>
    <name evidence="4" type="ORF">SAMN05192574_102308</name>
</gene>
<dbReference type="Pfam" id="PF04397">
    <property type="entry name" value="LytTR"/>
    <property type="match status" value="1"/>
</dbReference>
<dbReference type="Gene3D" id="3.40.50.2300">
    <property type="match status" value="1"/>
</dbReference>
<evidence type="ECO:0000259" key="2">
    <source>
        <dbReference type="PROSITE" id="PS50110"/>
    </source>
</evidence>
<evidence type="ECO:0000259" key="3">
    <source>
        <dbReference type="PROSITE" id="PS50930"/>
    </source>
</evidence>
<organism evidence="4 5">
    <name type="scientific">Mucilaginibacter gossypiicola</name>
    <dbReference type="NCBI Taxonomy" id="551995"/>
    <lineage>
        <taxon>Bacteria</taxon>
        <taxon>Pseudomonadati</taxon>
        <taxon>Bacteroidota</taxon>
        <taxon>Sphingobacteriia</taxon>
        <taxon>Sphingobacteriales</taxon>
        <taxon>Sphingobacteriaceae</taxon>
        <taxon>Mucilaginibacter</taxon>
    </lineage>
</organism>
<evidence type="ECO:0000313" key="4">
    <source>
        <dbReference type="EMBL" id="SEN05314.1"/>
    </source>
</evidence>
<feature type="domain" description="Response regulatory" evidence="2">
    <location>
        <begin position="4"/>
        <end position="116"/>
    </location>
</feature>
<dbReference type="InterPro" id="IPR001789">
    <property type="entry name" value="Sig_transdc_resp-reg_receiver"/>
</dbReference>
<dbReference type="AlphaFoldDB" id="A0A1H8DEQ3"/>
<dbReference type="Pfam" id="PF00072">
    <property type="entry name" value="Response_reg"/>
    <property type="match status" value="1"/>
</dbReference>
<dbReference type="SMART" id="SM00448">
    <property type="entry name" value="REC"/>
    <property type="match status" value="1"/>
</dbReference>
<dbReference type="Proteomes" id="UP000198942">
    <property type="component" value="Unassembled WGS sequence"/>
</dbReference>
<proteinExistence type="predicted"/>
<evidence type="ECO:0000313" key="5">
    <source>
        <dbReference type="Proteomes" id="UP000198942"/>
    </source>
</evidence>
<dbReference type="GO" id="GO:0000156">
    <property type="term" value="F:phosphorelay response regulator activity"/>
    <property type="evidence" value="ECO:0007669"/>
    <property type="project" value="InterPro"/>
</dbReference>
<dbReference type="GO" id="GO:0003677">
    <property type="term" value="F:DNA binding"/>
    <property type="evidence" value="ECO:0007669"/>
    <property type="project" value="UniProtKB-KW"/>
</dbReference>
<dbReference type="OrthoDB" id="9787344at2"/>
<dbReference type="PANTHER" id="PTHR37299:SF1">
    <property type="entry name" value="STAGE 0 SPORULATION PROTEIN A HOMOLOG"/>
    <property type="match status" value="1"/>
</dbReference>
<dbReference type="PROSITE" id="PS50930">
    <property type="entry name" value="HTH_LYTTR"/>
    <property type="match status" value="1"/>
</dbReference>
<keyword evidence="5" id="KW-1185">Reference proteome</keyword>
<dbReference type="EMBL" id="FOCL01000002">
    <property type="protein sequence ID" value="SEN05314.1"/>
    <property type="molecule type" value="Genomic_DNA"/>
</dbReference>
<keyword evidence="1" id="KW-0597">Phosphoprotein</keyword>
<dbReference type="InterPro" id="IPR007492">
    <property type="entry name" value="LytTR_DNA-bd_dom"/>
</dbReference>
<dbReference type="PANTHER" id="PTHR37299">
    <property type="entry name" value="TRANSCRIPTIONAL REGULATOR-RELATED"/>
    <property type="match status" value="1"/>
</dbReference>
<sequence length="244" mass="27824">MNLTCYIVDDEYHAVKILRQYIEQTEGLELVGYATNPVTGLNEVTRTDSPALTFLDVDMPELSGMEFAGLASLHTEIIFTTSFPEYAVEAFEKQAFDYLLKPVSYERFLKSIKKAKKAALIRQAPAAAAGEDFFFITTEIKGKMVKIAISDIIYVEAAQNYVRLHLHSGRIMAYLTMTEVSDFLSRYAFSRVHHSFLINDQKIKSVEPGQVTLINDRIINLGRTFKGPFLERMKSLLIRTKRKY</sequence>